<dbReference type="RefSeq" id="WP_168869684.1">
    <property type="nucleotide sequence ID" value="NZ_JABAIA010000001.1"/>
</dbReference>
<dbReference type="EMBL" id="JABAIA010000001">
    <property type="protein sequence ID" value="NLR63694.1"/>
    <property type="molecule type" value="Genomic_DNA"/>
</dbReference>
<dbReference type="Proteomes" id="UP000570474">
    <property type="component" value="Unassembled WGS sequence"/>
</dbReference>
<name>A0A847RPR9_9BACT</name>
<organism evidence="1 2">
    <name type="scientific">Chitinophaga varians</name>
    <dbReference type="NCBI Taxonomy" id="2202339"/>
    <lineage>
        <taxon>Bacteria</taxon>
        <taxon>Pseudomonadati</taxon>
        <taxon>Bacteroidota</taxon>
        <taxon>Chitinophagia</taxon>
        <taxon>Chitinophagales</taxon>
        <taxon>Chitinophagaceae</taxon>
        <taxon>Chitinophaga</taxon>
    </lineage>
</organism>
<sequence length="312" mass="36024">MARVLILLMFFVFRFNVLKAANIVLSASASGRFIVFENTRNQKKVLMNLSEKKMLRELDSLSTPISWIKDSILICKEEKNNQILICSYSLHGKKYEVLDSLSKEIWQLLGRADFVSYPLNVDLWSDLFFIYVQESKIYKYSFKEKISECIFDLKLSSEEMIDNISVNNDCKQIAISLKKDGEGKHVIIYPIKQQIKVLNEFKTNELSGSFCYFLDANNIASFTVTSEDGDLTTRIEVFNIKKNVKRKVATIEHLSLFYPLAIPFQNKIVINSFSPIPFSVDLKKDSQSFSRFLNKWLTLFNAITIHYSFTAG</sequence>
<reference evidence="1 2" key="1">
    <citation type="submission" date="2020-04" db="EMBL/GenBank/DDBJ databases">
        <authorList>
            <person name="Yin C."/>
        </authorList>
    </citation>
    <scope>NUCLEOTIDE SEQUENCE [LARGE SCALE GENOMIC DNA]</scope>
    <source>
        <strain evidence="1 2">Ae27</strain>
    </source>
</reference>
<keyword evidence="2" id="KW-1185">Reference proteome</keyword>
<proteinExistence type="predicted"/>
<evidence type="ECO:0000313" key="1">
    <source>
        <dbReference type="EMBL" id="NLR63694.1"/>
    </source>
</evidence>
<gene>
    <name evidence="1" type="ORF">HGH92_05180</name>
</gene>
<protein>
    <submittedName>
        <fullName evidence="1">Uncharacterized protein</fullName>
    </submittedName>
</protein>
<accession>A0A847RPR9</accession>
<evidence type="ECO:0000313" key="2">
    <source>
        <dbReference type="Proteomes" id="UP000570474"/>
    </source>
</evidence>
<dbReference type="AlphaFoldDB" id="A0A847RPR9"/>
<comment type="caution">
    <text evidence="1">The sequence shown here is derived from an EMBL/GenBank/DDBJ whole genome shotgun (WGS) entry which is preliminary data.</text>
</comment>